<dbReference type="VEuPathDB" id="TrichDB:TVAG_010140"/>
<dbReference type="FunFam" id="1.20.120.1760:FF:000035">
    <property type="entry name" value="CDP-diacylglycerol--glycerol-3-phosphate 3-phosphatidyltransferase"/>
    <property type="match status" value="1"/>
</dbReference>
<keyword evidence="6 12" id="KW-1133">Transmembrane helix</keyword>
<dbReference type="InterPro" id="IPR004570">
    <property type="entry name" value="Phosphatidylglycerol_P_synth"/>
</dbReference>
<dbReference type="GO" id="GO:0005739">
    <property type="term" value="C:mitochondrion"/>
    <property type="evidence" value="ECO:0000318"/>
    <property type="project" value="GO_Central"/>
</dbReference>
<comment type="similarity">
    <text evidence="2 11">Belongs to the CDP-alcohol phosphatidyltransferase class-I family.</text>
</comment>
<keyword evidence="14" id="KW-1185">Reference proteome</keyword>
<dbReference type="PANTHER" id="PTHR14269">
    <property type="entry name" value="CDP-DIACYLGLYCEROL--GLYCEROL-3-PHOSPHATE 3-PHOSPHATIDYLTRANSFERASE-RELATED"/>
    <property type="match status" value="1"/>
</dbReference>
<feature type="transmembrane region" description="Helical" evidence="12">
    <location>
        <begin position="31"/>
        <end position="51"/>
    </location>
</feature>
<dbReference type="AlphaFoldDB" id="A2FA29"/>
<keyword evidence="4 11" id="KW-0808">Transferase</keyword>
<gene>
    <name evidence="13" type="ORF">TVAG_010140</name>
</gene>
<organism evidence="13 14">
    <name type="scientific">Trichomonas vaginalis (strain ATCC PRA-98 / G3)</name>
    <dbReference type="NCBI Taxonomy" id="412133"/>
    <lineage>
        <taxon>Eukaryota</taxon>
        <taxon>Metamonada</taxon>
        <taxon>Parabasalia</taxon>
        <taxon>Trichomonadida</taxon>
        <taxon>Trichomonadidae</taxon>
        <taxon>Trichomonas</taxon>
    </lineage>
</organism>
<dbReference type="OrthoDB" id="10020554at2759"/>
<dbReference type="SMR" id="A2FA29"/>
<dbReference type="eggNOG" id="KOG1617">
    <property type="taxonomic scope" value="Eukaryota"/>
</dbReference>
<keyword evidence="8 12" id="KW-0472">Membrane</keyword>
<evidence type="ECO:0000256" key="5">
    <source>
        <dbReference type="ARBA" id="ARBA00022692"/>
    </source>
</evidence>
<proteinExistence type="inferred from homology"/>
<evidence type="ECO:0000256" key="7">
    <source>
        <dbReference type="ARBA" id="ARBA00023098"/>
    </source>
</evidence>
<dbReference type="InterPro" id="IPR043130">
    <property type="entry name" value="CDP-OH_PTrfase_TM_dom"/>
</dbReference>
<dbReference type="STRING" id="5722.A2FA29"/>
<dbReference type="Proteomes" id="UP000001542">
    <property type="component" value="Unassembled WGS sequence"/>
</dbReference>
<dbReference type="RefSeq" id="XP_001311167.1">
    <property type="nucleotide sequence ID" value="XM_001311166.1"/>
</dbReference>
<dbReference type="GO" id="GO:0016020">
    <property type="term" value="C:membrane"/>
    <property type="evidence" value="ECO:0007669"/>
    <property type="project" value="UniProtKB-SubCell"/>
</dbReference>
<dbReference type="InterPro" id="IPR048254">
    <property type="entry name" value="CDP_ALCOHOL_P_TRANSF_CS"/>
</dbReference>
<dbReference type="Pfam" id="PF01066">
    <property type="entry name" value="CDP-OH_P_transf"/>
    <property type="match status" value="1"/>
</dbReference>
<feature type="transmembrane region" description="Helical" evidence="12">
    <location>
        <begin position="161"/>
        <end position="185"/>
    </location>
</feature>
<evidence type="ECO:0000256" key="9">
    <source>
        <dbReference type="ARBA" id="ARBA00023209"/>
    </source>
</evidence>
<dbReference type="PANTHER" id="PTHR14269:SF11">
    <property type="entry name" value="CDP-DIACYLGLYCEROL--GLYCEROL-3-PHOSPHATE 3-PHOSPHATIDYLTRANSFERASE"/>
    <property type="match status" value="1"/>
</dbReference>
<dbReference type="InterPro" id="IPR000462">
    <property type="entry name" value="CDP-OH_P_trans"/>
</dbReference>
<evidence type="ECO:0000313" key="14">
    <source>
        <dbReference type="Proteomes" id="UP000001542"/>
    </source>
</evidence>
<reference evidence="13" key="2">
    <citation type="journal article" date="2007" name="Science">
        <title>Draft genome sequence of the sexually transmitted pathogen Trichomonas vaginalis.</title>
        <authorList>
            <person name="Carlton J.M."/>
            <person name="Hirt R.P."/>
            <person name="Silva J.C."/>
            <person name="Delcher A.L."/>
            <person name="Schatz M."/>
            <person name="Zhao Q."/>
            <person name="Wortman J.R."/>
            <person name="Bidwell S.L."/>
            <person name="Alsmark U.C.M."/>
            <person name="Besteiro S."/>
            <person name="Sicheritz-Ponten T."/>
            <person name="Noel C.J."/>
            <person name="Dacks J.B."/>
            <person name="Foster P.G."/>
            <person name="Simillion C."/>
            <person name="Van de Peer Y."/>
            <person name="Miranda-Saavedra D."/>
            <person name="Barton G.J."/>
            <person name="Westrop G.D."/>
            <person name="Mueller S."/>
            <person name="Dessi D."/>
            <person name="Fiori P.L."/>
            <person name="Ren Q."/>
            <person name="Paulsen I."/>
            <person name="Zhang H."/>
            <person name="Bastida-Corcuera F.D."/>
            <person name="Simoes-Barbosa A."/>
            <person name="Brown M.T."/>
            <person name="Hayes R.D."/>
            <person name="Mukherjee M."/>
            <person name="Okumura C.Y."/>
            <person name="Schneider R."/>
            <person name="Smith A.J."/>
            <person name="Vanacova S."/>
            <person name="Villalvazo M."/>
            <person name="Haas B.J."/>
            <person name="Pertea M."/>
            <person name="Feldblyum T.V."/>
            <person name="Utterback T.R."/>
            <person name="Shu C.L."/>
            <person name="Osoegawa K."/>
            <person name="de Jong P.J."/>
            <person name="Hrdy I."/>
            <person name="Horvathova L."/>
            <person name="Zubacova Z."/>
            <person name="Dolezal P."/>
            <person name="Malik S.B."/>
            <person name="Logsdon J.M. Jr."/>
            <person name="Henze K."/>
            <person name="Gupta A."/>
            <person name="Wang C.C."/>
            <person name="Dunne R.L."/>
            <person name="Upcroft J.A."/>
            <person name="Upcroft P."/>
            <person name="White O."/>
            <person name="Salzberg S.L."/>
            <person name="Tang P."/>
            <person name="Chiu C.-H."/>
            <person name="Lee Y.-S."/>
            <person name="Embley T.M."/>
            <person name="Coombs G.H."/>
            <person name="Mottram J.C."/>
            <person name="Tachezy J."/>
            <person name="Fraser-Liggett C.M."/>
            <person name="Johnson P.J."/>
        </authorList>
    </citation>
    <scope>NUCLEOTIDE SEQUENCE [LARGE SCALE GENOMIC DNA]</scope>
    <source>
        <strain evidence="13">G3</strain>
    </source>
</reference>
<evidence type="ECO:0000256" key="1">
    <source>
        <dbReference type="ARBA" id="ARBA00004141"/>
    </source>
</evidence>
<reference evidence="13" key="1">
    <citation type="submission" date="2006-10" db="EMBL/GenBank/DDBJ databases">
        <authorList>
            <person name="Amadeo P."/>
            <person name="Zhao Q."/>
            <person name="Wortman J."/>
            <person name="Fraser-Liggett C."/>
            <person name="Carlton J."/>
        </authorList>
    </citation>
    <scope>NUCLEOTIDE SEQUENCE</scope>
    <source>
        <strain evidence="13">G3</strain>
    </source>
</reference>
<dbReference type="GO" id="GO:0008444">
    <property type="term" value="F:CDP-diacylglycerol-glycerol-3-phosphate 3-phosphatidyltransferase activity"/>
    <property type="evidence" value="ECO:0007669"/>
    <property type="project" value="InterPro"/>
</dbReference>
<dbReference type="InParanoid" id="A2FA29"/>
<evidence type="ECO:0000256" key="6">
    <source>
        <dbReference type="ARBA" id="ARBA00022989"/>
    </source>
</evidence>
<dbReference type="NCBIfam" id="TIGR00560">
    <property type="entry name" value="pgsA"/>
    <property type="match status" value="1"/>
</dbReference>
<evidence type="ECO:0000256" key="8">
    <source>
        <dbReference type="ARBA" id="ARBA00023136"/>
    </source>
</evidence>
<evidence type="ECO:0000256" key="2">
    <source>
        <dbReference type="ARBA" id="ARBA00010441"/>
    </source>
</evidence>
<evidence type="ECO:0000313" key="13">
    <source>
        <dbReference type="EMBL" id="EAX98237.1"/>
    </source>
</evidence>
<comment type="subcellular location">
    <subcellularLocation>
        <location evidence="1">Membrane</location>
        <topology evidence="1">Multi-pass membrane protein</topology>
    </subcellularLocation>
</comment>
<keyword evidence="10" id="KW-1208">Phospholipid metabolism</keyword>
<evidence type="ECO:0000256" key="12">
    <source>
        <dbReference type="SAM" id="Phobius"/>
    </source>
</evidence>
<dbReference type="InterPro" id="IPR050324">
    <property type="entry name" value="CDP-alcohol_PTase-I"/>
</dbReference>
<sequence>MVNIANAITLSRIPMLFMIVGFLYSKKPYSATIATIIFFFGAWTDWLDGYLARKLHICSSLGAFVDAVTDKIFMIGIFITMLLLNIVPHWTLFLIILILLREFLITALRAVAATRSVVIAAEKAGKIKTVIQMVSSITLLVWFTFIKDYPDFLSTQITDGLHIFGIILFAIATFMTAFSGVKYIIDYRAVLVDL</sequence>
<dbReference type="PROSITE" id="PS00379">
    <property type="entry name" value="CDP_ALCOHOL_P_TRANSF"/>
    <property type="match status" value="1"/>
</dbReference>
<keyword evidence="7" id="KW-0443">Lipid metabolism</keyword>
<dbReference type="Gene3D" id="1.20.120.1760">
    <property type="match status" value="1"/>
</dbReference>
<evidence type="ECO:0000256" key="3">
    <source>
        <dbReference type="ARBA" id="ARBA00022516"/>
    </source>
</evidence>
<evidence type="ECO:0000256" key="11">
    <source>
        <dbReference type="RuleBase" id="RU003750"/>
    </source>
</evidence>
<keyword evidence="5 12" id="KW-0812">Transmembrane</keyword>
<dbReference type="PIRSF" id="PIRSF000847">
    <property type="entry name" value="Phos_ph_gly_syn"/>
    <property type="match status" value="1"/>
</dbReference>
<evidence type="ECO:0000256" key="4">
    <source>
        <dbReference type="ARBA" id="ARBA00022679"/>
    </source>
</evidence>
<protein>
    <submittedName>
        <fullName evidence="13">CDP-diacylglycerol--glycerol-3-phosphate 3-phosphatidyltransferase protein, putative</fullName>
    </submittedName>
</protein>
<dbReference type="EMBL" id="DS113683">
    <property type="protein sequence ID" value="EAX98237.1"/>
    <property type="molecule type" value="Genomic_DNA"/>
</dbReference>
<keyword evidence="9" id="KW-0594">Phospholipid biosynthesis</keyword>
<accession>A2FA29</accession>
<keyword evidence="3" id="KW-0444">Lipid biosynthesis</keyword>
<dbReference type="GO" id="GO:0046474">
    <property type="term" value="P:glycerophospholipid biosynthetic process"/>
    <property type="evidence" value="ECO:0000318"/>
    <property type="project" value="GO_Central"/>
</dbReference>
<dbReference type="VEuPathDB" id="TrichDB:TVAGG3_0082770"/>
<dbReference type="KEGG" id="tva:4756052"/>
<dbReference type="OMA" id="IWIDERI"/>
<feature type="transmembrane region" description="Helical" evidence="12">
    <location>
        <begin position="129"/>
        <end position="146"/>
    </location>
</feature>
<name>A2FA29_TRIV3</name>
<evidence type="ECO:0000256" key="10">
    <source>
        <dbReference type="ARBA" id="ARBA00023264"/>
    </source>
</evidence>